<name>A0A4U6QQ76_9ACTN</name>
<evidence type="ECO:0000313" key="17">
    <source>
        <dbReference type="Proteomes" id="UP000306985"/>
    </source>
</evidence>
<dbReference type="InterPro" id="IPR036318">
    <property type="entry name" value="FAD-bd_PCMH-like_sf"/>
</dbReference>
<organism evidence="16 17">
    <name type="scientific">Nakamurella flava</name>
    <dbReference type="NCBI Taxonomy" id="2576308"/>
    <lineage>
        <taxon>Bacteria</taxon>
        <taxon>Bacillati</taxon>
        <taxon>Actinomycetota</taxon>
        <taxon>Actinomycetes</taxon>
        <taxon>Nakamurellales</taxon>
        <taxon>Nakamurellaceae</taxon>
        <taxon>Nakamurella</taxon>
    </lineage>
</organism>
<dbReference type="GO" id="GO:0005886">
    <property type="term" value="C:plasma membrane"/>
    <property type="evidence" value="ECO:0007669"/>
    <property type="project" value="UniProtKB-SubCell"/>
</dbReference>
<dbReference type="Pfam" id="PF01595">
    <property type="entry name" value="CNNM"/>
    <property type="match status" value="1"/>
</dbReference>
<keyword evidence="6 10" id="KW-1133">Transmembrane helix</keyword>
<comment type="caution">
    <text evidence="16">The sequence shown here is derived from an EMBL/GenBank/DDBJ whole genome shotgun (WGS) entry which is preliminary data.</text>
</comment>
<feature type="domain" description="CBS" evidence="14">
    <location>
        <begin position="270"/>
        <end position="327"/>
    </location>
</feature>
<evidence type="ECO:0000256" key="4">
    <source>
        <dbReference type="ARBA" id="ARBA00022692"/>
    </source>
</evidence>
<feature type="chain" id="PRO_5038896921" evidence="13">
    <location>
        <begin position="23"/>
        <end position="518"/>
    </location>
</feature>
<proteinExistence type="inferred from homology"/>
<feature type="compositionally biased region" description="Basic and acidic residues" evidence="11">
    <location>
        <begin position="417"/>
        <end position="478"/>
    </location>
</feature>
<dbReference type="Proteomes" id="UP000306985">
    <property type="component" value="Unassembled WGS sequence"/>
</dbReference>
<evidence type="ECO:0000256" key="10">
    <source>
        <dbReference type="PROSITE-ProRule" id="PRU01193"/>
    </source>
</evidence>
<evidence type="ECO:0000256" key="5">
    <source>
        <dbReference type="ARBA" id="ARBA00022737"/>
    </source>
</evidence>
<feature type="signal peptide" evidence="13">
    <location>
        <begin position="1"/>
        <end position="22"/>
    </location>
</feature>
<evidence type="ECO:0000256" key="9">
    <source>
        <dbReference type="PROSITE-ProRule" id="PRU00703"/>
    </source>
</evidence>
<evidence type="ECO:0000256" key="12">
    <source>
        <dbReference type="SAM" id="Phobius"/>
    </source>
</evidence>
<feature type="region of interest" description="Disordered" evidence="11">
    <location>
        <begin position="398"/>
        <end position="518"/>
    </location>
</feature>
<dbReference type="Gene3D" id="3.10.580.10">
    <property type="entry name" value="CBS-domain"/>
    <property type="match status" value="1"/>
</dbReference>
<dbReference type="InterPro" id="IPR016169">
    <property type="entry name" value="FAD-bd_PCMH_sub2"/>
</dbReference>
<evidence type="ECO:0000256" key="11">
    <source>
        <dbReference type="SAM" id="MobiDB-lite"/>
    </source>
</evidence>
<dbReference type="PANTHER" id="PTHR22777:SF32">
    <property type="entry name" value="UPF0053 INNER MEMBRANE PROTEIN YFJD"/>
    <property type="match status" value="1"/>
</dbReference>
<dbReference type="Gene3D" id="3.30.465.10">
    <property type="match status" value="1"/>
</dbReference>
<dbReference type="Pfam" id="PF00571">
    <property type="entry name" value="CBS"/>
    <property type="match status" value="2"/>
</dbReference>
<evidence type="ECO:0000256" key="13">
    <source>
        <dbReference type="SAM" id="SignalP"/>
    </source>
</evidence>
<evidence type="ECO:0000256" key="8">
    <source>
        <dbReference type="ARBA" id="ARBA00023136"/>
    </source>
</evidence>
<dbReference type="InterPro" id="IPR000644">
    <property type="entry name" value="CBS_dom"/>
</dbReference>
<evidence type="ECO:0000256" key="3">
    <source>
        <dbReference type="ARBA" id="ARBA00022475"/>
    </source>
</evidence>
<dbReference type="Pfam" id="PF03471">
    <property type="entry name" value="CorC_HlyC"/>
    <property type="match status" value="1"/>
</dbReference>
<keyword evidence="7 9" id="KW-0129">CBS domain</keyword>
<protein>
    <submittedName>
        <fullName evidence="16">HlyC/CorC family transporter</fullName>
    </submittedName>
</protein>
<reference evidence="16 17" key="1">
    <citation type="submission" date="2019-05" db="EMBL/GenBank/DDBJ databases">
        <title>Nakamurella sp. N5BH11, whole genome shotgun sequence.</title>
        <authorList>
            <person name="Tuo L."/>
        </authorList>
    </citation>
    <scope>NUCLEOTIDE SEQUENCE [LARGE SCALE GENOMIC DNA]</scope>
    <source>
        <strain evidence="16 17">N5BH11</strain>
    </source>
</reference>
<keyword evidence="4 10" id="KW-0812">Transmembrane</keyword>
<dbReference type="GO" id="GO:0050660">
    <property type="term" value="F:flavin adenine dinucleotide binding"/>
    <property type="evidence" value="ECO:0007669"/>
    <property type="project" value="InterPro"/>
</dbReference>
<evidence type="ECO:0000256" key="2">
    <source>
        <dbReference type="ARBA" id="ARBA00006337"/>
    </source>
</evidence>
<keyword evidence="17" id="KW-1185">Reference proteome</keyword>
<dbReference type="InterPro" id="IPR046342">
    <property type="entry name" value="CBS_dom_sf"/>
</dbReference>
<feature type="domain" description="CBS" evidence="14">
    <location>
        <begin position="202"/>
        <end position="266"/>
    </location>
</feature>
<accession>A0A4U6QQ76</accession>
<dbReference type="PROSITE" id="PS51371">
    <property type="entry name" value="CBS"/>
    <property type="match status" value="2"/>
</dbReference>
<sequence length="518" mass="57337">MLSLVLAAALLPIAGIFAAADAAITTASPARVDELVREGRRSADALSTILEDRPRYTNLLLLLRVSAELTATVLVAAVAFSTWGFLVSVALLVVAVMIVICYVVIGVAPRTVGRQHPYSIGLLAARPTRAIARVLSPVASLLIVLGNALTPGRGFREGPFTSDLELRELVDIAGSRGVVEETEREMLQSVFDLGDTIVREVMVPRTDVVWIEDGKSLRQAMQLANRSGFSRVPVVGEDLDDVLGVVHVKDMLDRALSMAPGEPGPLLRELMREPAFVPESKNIDVLLRDMQRTHNHFAVIVDEYGGTAGIATIEDLLEEIVGEITDEYDQDTPDPIEHLDGDRVRVSARLPVDELAELFDVDIDTEDVDTVGGLLAQQIGRVPLPGSEAEIAGLRLVGEPGTDRRGRPRVLSVLVERVPDEPERAPEEHSGDDPDESPVERERREKEQRDRDKKEREKREREKRERKERERKEREKAREKARRRAERRAERERQERAEESRPADDGPDAQPGRGESAG</sequence>
<evidence type="ECO:0000259" key="14">
    <source>
        <dbReference type="PROSITE" id="PS51371"/>
    </source>
</evidence>
<keyword evidence="5" id="KW-0677">Repeat</keyword>
<evidence type="ECO:0000256" key="1">
    <source>
        <dbReference type="ARBA" id="ARBA00004651"/>
    </source>
</evidence>
<gene>
    <name evidence="16" type="ORF">FDO65_07185</name>
</gene>
<dbReference type="SUPFAM" id="SSF56176">
    <property type="entry name" value="FAD-binding/transporter-associated domain-like"/>
    <property type="match status" value="1"/>
</dbReference>
<dbReference type="InterPro" id="IPR002550">
    <property type="entry name" value="CNNM"/>
</dbReference>
<dbReference type="PANTHER" id="PTHR22777">
    <property type="entry name" value="HEMOLYSIN-RELATED"/>
    <property type="match status" value="1"/>
</dbReference>
<dbReference type="EMBL" id="SZZH01000001">
    <property type="protein sequence ID" value="TKV62222.1"/>
    <property type="molecule type" value="Genomic_DNA"/>
</dbReference>
<dbReference type="SMART" id="SM00116">
    <property type="entry name" value="CBS"/>
    <property type="match status" value="2"/>
</dbReference>
<dbReference type="SUPFAM" id="SSF54631">
    <property type="entry name" value="CBS-domain pair"/>
    <property type="match status" value="1"/>
</dbReference>
<feature type="compositionally biased region" description="Basic and acidic residues" evidence="11">
    <location>
        <begin position="487"/>
        <end position="504"/>
    </location>
</feature>
<dbReference type="FunFam" id="3.10.580.10:FF:000002">
    <property type="entry name" value="Magnesium/cobalt efflux protein CorC"/>
    <property type="match status" value="1"/>
</dbReference>
<dbReference type="PROSITE" id="PS51846">
    <property type="entry name" value="CNNM"/>
    <property type="match status" value="1"/>
</dbReference>
<dbReference type="InterPro" id="IPR005170">
    <property type="entry name" value="Transptr-assoc_dom"/>
</dbReference>
<dbReference type="InterPro" id="IPR044751">
    <property type="entry name" value="Ion_transp-like_CBS"/>
</dbReference>
<evidence type="ECO:0000256" key="7">
    <source>
        <dbReference type="ARBA" id="ARBA00023122"/>
    </source>
</evidence>
<keyword evidence="8 10" id="KW-0472">Membrane</keyword>
<feature type="domain" description="CNNM transmembrane" evidence="15">
    <location>
        <begin position="1"/>
        <end position="183"/>
    </location>
</feature>
<dbReference type="CDD" id="cd04590">
    <property type="entry name" value="CBS_pair_CorC_HlyC_assoc"/>
    <property type="match status" value="1"/>
</dbReference>
<comment type="subcellular location">
    <subcellularLocation>
        <location evidence="1">Cell membrane</location>
        <topology evidence="1">Multi-pass membrane protein</topology>
    </subcellularLocation>
</comment>
<dbReference type="AlphaFoldDB" id="A0A4U6QQ76"/>
<evidence type="ECO:0000313" key="16">
    <source>
        <dbReference type="EMBL" id="TKV62222.1"/>
    </source>
</evidence>
<keyword evidence="3" id="KW-1003">Cell membrane</keyword>
<evidence type="ECO:0000256" key="6">
    <source>
        <dbReference type="ARBA" id="ARBA00022989"/>
    </source>
</evidence>
<dbReference type="SMART" id="SM01091">
    <property type="entry name" value="CorC_HlyC"/>
    <property type="match status" value="1"/>
</dbReference>
<dbReference type="OrthoDB" id="110231at2"/>
<feature type="transmembrane region" description="Helical" evidence="12">
    <location>
        <begin position="130"/>
        <end position="149"/>
    </location>
</feature>
<keyword evidence="13" id="KW-0732">Signal</keyword>
<evidence type="ECO:0000259" key="15">
    <source>
        <dbReference type="PROSITE" id="PS51846"/>
    </source>
</evidence>
<comment type="similarity">
    <text evidence="2">Belongs to the UPF0053 family.</text>
</comment>
<feature type="transmembrane region" description="Helical" evidence="12">
    <location>
        <begin position="83"/>
        <end position="109"/>
    </location>
</feature>